<name>A0A7W9Q4X5_9ACTN</name>
<comment type="caution">
    <text evidence="1">The sequence shown here is derived from an EMBL/GenBank/DDBJ whole genome shotgun (WGS) entry which is preliminary data.</text>
</comment>
<dbReference type="EMBL" id="JACHJK010000029">
    <property type="protein sequence ID" value="MBB5932662.1"/>
    <property type="molecule type" value="Genomic_DNA"/>
</dbReference>
<keyword evidence="2" id="KW-1185">Reference proteome</keyword>
<evidence type="ECO:0000313" key="2">
    <source>
        <dbReference type="Proteomes" id="UP000585836"/>
    </source>
</evidence>
<accession>A0A7W9Q4X5</accession>
<protein>
    <submittedName>
        <fullName evidence="1">AraC-like DNA-binding protein</fullName>
    </submittedName>
</protein>
<dbReference type="AlphaFoldDB" id="A0A7W9Q4X5"/>
<gene>
    <name evidence="1" type="ORF">FHS34_008172</name>
</gene>
<evidence type="ECO:0000313" key="1">
    <source>
        <dbReference type="EMBL" id="MBB5932662.1"/>
    </source>
</evidence>
<reference evidence="1 2" key="1">
    <citation type="submission" date="2020-08" db="EMBL/GenBank/DDBJ databases">
        <title>Genomic Encyclopedia of Type Strains, Phase III (KMG-III): the genomes of soil and plant-associated and newly described type strains.</title>
        <authorList>
            <person name="Whitman W."/>
        </authorList>
    </citation>
    <scope>NUCLEOTIDE SEQUENCE [LARGE SCALE GENOMIC DNA]</scope>
    <source>
        <strain evidence="1 2">CECT 3313</strain>
    </source>
</reference>
<organism evidence="1 2">
    <name type="scientific">Streptomyces echinatus</name>
    <dbReference type="NCBI Taxonomy" id="67293"/>
    <lineage>
        <taxon>Bacteria</taxon>
        <taxon>Bacillati</taxon>
        <taxon>Actinomycetota</taxon>
        <taxon>Actinomycetes</taxon>
        <taxon>Kitasatosporales</taxon>
        <taxon>Streptomycetaceae</taxon>
        <taxon>Streptomyces</taxon>
    </lineage>
</organism>
<sequence length="42" mass="4946">MDRIRRLRLAKDAMDRDWADPELDLDVVAAHAGCSRYRFLRA</sequence>
<dbReference type="Proteomes" id="UP000585836">
    <property type="component" value="Unassembled WGS sequence"/>
</dbReference>
<dbReference type="GO" id="GO:0003677">
    <property type="term" value="F:DNA binding"/>
    <property type="evidence" value="ECO:0007669"/>
    <property type="project" value="UniProtKB-KW"/>
</dbReference>
<keyword evidence="1" id="KW-0238">DNA-binding</keyword>
<proteinExistence type="predicted"/>